<evidence type="ECO:0000313" key="2">
    <source>
        <dbReference type="Proteomes" id="UP000050794"/>
    </source>
</evidence>
<name>A0A183V8M8_TOXCA</name>
<keyword evidence="2" id="KW-1185">Reference proteome</keyword>
<dbReference type="AlphaFoldDB" id="A0A183V8M8"/>
<dbReference type="WBParaSite" id="TCNE_0001709901-mRNA-1">
    <property type="protein sequence ID" value="TCNE_0001709901-mRNA-1"/>
    <property type="gene ID" value="TCNE_0001709901"/>
</dbReference>
<evidence type="ECO:0000313" key="3">
    <source>
        <dbReference type="WBParaSite" id="TCNE_0001709901-mRNA-1"/>
    </source>
</evidence>
<gene>
    <name evidence="1" type="ORF">TCNE_LOCUS17098</name>
</gene>
<sequence>MFSRVGSRVGICRDTETRSEEIYLRNGMISRASGLQLSASSAPAVNSLFASLDSSYFYLVLYLHSTDECKTTLGGDERFEEARWNQLFKKGEAVQEIADSSGAVTIEGAKRLGKDERLEARRRQLYE</sequence>
<reference evidence="3" key="1">
    <citation type="submission" date="2016-06" db="UniProtKB">
        <authorList>
            <consortium name="WormBaseParasite"/>
        </authorList>
    </citation>
    <scope>IDENTIFICATION</scope>
</reference>
<dbReference type="Proteomes" id="UP000050794">
    <property type="component" value="Unassembled WGS sequence"/>
</dbReference>
<organism evidence="2 3">
    <name type="scientific">Toxocara canis</name>
    <name type="common">Canine roundworm</name>
    <dbReference type="NCBI Taxonomy" id="6265"/>
    <lineage>
        <taxon>Eukaryota</taxon>
        <taxon>Metazoa</taxon>
        <taxon>Ecdysozoa</taxon>
        <taxon>Nematoda</taxon>
        <taxon>Chromadorea</taxon>
        <taxon>Rhabditida</taxon>
        <taxon>Spirurina</taxon>
        <taxon>Ascaridomorpha</taxon>
        <taxon>Ascaridoidea</taxon>
        <taxon>Toxocaridae</taxon>
        <taxon>Toxocara</taxon>
    </lineage>
</organism>
<dbReference type="EMBL" id="UYWY01024147">
    <property type="protein sequence ID" value="VDM48419.1"/>
    <property type="molecule type" value="Genomic_DNA"/>
</dbReference>
<reference evidence="1 2" key="2">
    <citation type="submission" date="2018-11" db="EMBL/GenBank/DDBJ databases">
        <authorList>
            <consortium name="Pathogen Informatics"/>
        </authorList>
    </citation>
    <scope>NUCLEOTIDE SEQUENCE [LARGE SCALE GENOMIC DNA]</scope>
</reference>
<protein>
    <submittedName>
        <fullName evidence="1 3">Uncharacterized protein</fullName>
    </submittedName>
</protein>
<accession>A0A183V8M8</accession>
<evidence type="ECO:0000313" key="1">
    <source>
        <dbReference type="EMBL" id="VDM48419.1"/>
    </source>
</evidence>
<proteinExistence type="predicted"/>